<comment type="function">
    <text evidence="1">Condensation of UDP-2,3-diacylglucosamine and 2,3-diacylglucosamine-1-phosphate to form lipid A disaccharide, a precursor of lipid A, a phosphorylated glycolipid that anchors the lipopolysaccharide to the outer membrane of the cell.</text>
</comment>
<accession>A0A511R055</accession>
<dbReference type="SUPFAM" id="SSF53756">
    <property type="entry name" value="UDP-Glycosyltransferase/glycogen phosphorylase"/>
    <property type="match status" value="1"/>
</dbReference>
<evidence type="ECO:0000256" key="9">
    <source>
        <dbReference type="ARBA" id="ARBA00048975"/>
    </source>
</evidence>
<proteinExistence type="predicted"/>
<dbReference type="PANTHER" id="PTHR30372">
    <property type="entry name" value="LIPID-A-DISACCHARIDE SYNTHASE"/>
    <property type="match status" value="1"/>
</dbReference>
<dbReference type="RefSeq" id="WP_119340199.1">
    <property type="nucleotide sequence ID" value="NZ_BJXL01000018.1"/>
</dbReference>
<dbReference type="OrthoDB" id="24914at2"/>
<evidence type="ECO:0000256" key="5">
    <source>
        <dbReference type="ARBA" id="ARBA00022556"/>
    </source>
</evidence>
<dbReference type="PANTHER" id="PTHR30372:SF4">
    <property type="entry name" value="LIPID-A-DISACCHARIDE SYNTHASE, MITOCHONDRIAL-RELATED"/>
    <property type="match status" value="1"/>
</dbReference>
<dbReference type="InterPro" id="IPR003835">
    <property type="entry name" value="Glyco_trans_19"/>
</dbReference>
<dbReference type="GO" id="GO:0008915">
    <property type="term" value="F:lipid-A-disaccharide synthase activity"/>
    <property type="evidence" value="ECO:0007669"/>
    <property type="project" value="UniProtKB-EC"/>
</dbReference>
<gene>
    <name evidence="10" type="ORF">MHY01S_08530</name>
</gene>
<protein>
    <recommendedName>
        <fullName evidence="3">Lipid-A-disaccharide synthase</fullName>
        <ecNumber evidence="2">2.4.1.182</ecNumber>
    </recommendedName>
</protein>
<dbReference type="GO" id="GO:0009245">
    <property type="term" value="P:lipid A biosynthetic process"/>
    <property type="evidence" value="ECO:0007669"/>
    <property type="project" value="UniProtKB-KW"/>
</dbReference>
<reference evidence="10 11" key="1">
    <citation type="submission" date="2019-07" db="EMBL/GenBank/DDBJ databases">
        <title>Whole genome shotgun sequence of Meiothermus hypogaeus NBRC 106114.</title>
        <authorList>
            <person name="Hosoyama A."/>
            <person name="Uohara A."/>
            <person name="Ohji S."/>
            <person name="Ichikawa N."/>
        </authorList>
    </citation>
    <scope>NUCLEOTIDE SEQUENCE [LARGE SCALE GENOMIC DNA]</scope>
    <source>
        <strain evidence="10 11">NBRC 106114</strain>
    </source>
</reference>
<keyword evidence="4" id="KW-0444">Lipid biosynthesis</keyword>
<evidence type="ECO:0000256" key="8">
    <source>
        <dbReference type="ARBA" id="ARBA00023098"/>
    </source>
</evidence>
<evidence type="ECO:0000256" key="1">
    <source>
        <dbReference type="ARBA" id="ARBA00002056"/>
    </source>
</evidence>
<dbReference type="GO" id="GO:0016020">
    <property type="term" value="C:membrane"/>
    <property type="evidence" value="ECO:0007669"/>
    <property type="project" value="GOC"/>
</dbReference>
<comment type="catalytic activity">
    <reaction evidence="9">
        <text>a lipid X + a UDP-2-N,3-O-bis[(3R)-3-hydroxyacyl]-alpha-D-glucosamine = a lipid A disaccharide + UDP + H(+)</text>
        <dbReference type="Rhea" id="RHEA:67828"/>
        <dbReference type="ChEBI" id="CHEBI:15378"/>
        <dbReference type="ChEBI" id="CHEBI:58223"/>
        <dbReference type="ChEBI" id="CHEBI:137748"/>
        <dbReference type="ChEBI" id="CHEBI:176338"/>
        <dbReference type="ChEBI" id="CHEBI:176343"/>
        <dbReference type="EC" id="2.4.1.182"/>
    </reaction>
</comment>
<evidence type="ECO:0000313" key="11">
    <source>
        <dbReference type="Proteomes" id="UP000321197"/>
    </source>
</evidence>
<sequence>MLDEILLLTNGPGELSTWVPPVLSRLRREAPGARIELFLIRDQFAAGTEQTKAKALELDAISGRSELTRRLLRGKAKGRGLVLMLGGAPRDAVLLSRATGYPAFSYTFDAKAHHPGLRAVLVDSERTKSAMQARGVDPSRVVVVGNLVVDALNQASRQPTQPADVLLFAGSRPFAARYLLGFLLAAAEQMAKEKPQLRFAWVKSRLLPEAVVAEALQAHRVQDIGGVGASWEGTGLRTLHGLEVAVLDEPERYAAMRRASLAITIPGTNTLELALAGLPSLVLLPLHKPEMLPLEGLWHWLLSLPGARPFKQRFVRGLVSRIPHLALPNQWLNERVFPELRGVFSPTEVAVAGLELLVPQRAQEVRAKLRRLEAEPGADKLVAYVLANS</sequence>
<keyword evidence="8" id="KW-0443">Lipid metabolism</keyword>
<keyword evidence="7" id="KW-0808">Transferase</keyword>
<name>A0A511R055_9DEIN</name>
<evidence type="ECO:0000313" key="10">
    <source>
        <dbReference type="EMBL" id="GEM82687.1"/>
    </source>
</evidence>
<keyword evidence="6" id="KW-0328">Glycosyltransferase</keyword>
<dbReference type="EMBL" id="BJXL01000018">
    <property type="protein sequence ID" value="GEM82687.1"/>
    <property type="molecule type" value="Genomic_DNA"/>
</dbReference>
<comment type="caution">
    <text evidence="10">The sequence shown here is derived from an EMBL/GenBank/DDBJ whole genome shotgun (WGS) entry which is preliminary data.</text>
</comment>
<organism evidence="10 11">
    <name type="scientific">Meiothermus hypogaeus NBRC 106114</name>
    <dbReference type="NCBI Taxonomy" id="1227553"/>
    <lineage>
        <taxon>Bacteria</taxon>
        <taxon>Thermotogati</taxon>
        <taxon>Deinococcota</taxon>
        <taxon>Deinococci</taxon>
        <taxon>Thermales</taxon>
        <taxon>Thermaceae</taxon>
        <taxon>Meiothermus</taxon>
    </lineage>
</organism>
<dbReference type="EC" id="2.4.1.182" evidence="2"/>
<dbReference type="GO" id="GO:0005543">
    <property type="term" value="F:phospholipid binding"/>
    <property type="evidence" value="ECO:0007669"/>
    <property type="project" value="TreeGrafter"/>
</dbReference>
<evidence type="ECO:0000256" key="4">
    <source>
        <dbReference type="ARBA" id="ARBA00022516"/>
    </source>
</evidence>
<dbReference type="AlphaFoldDB" id="A0A511R055"/>
<evidence type="ECO:0000256" key="7">
    <source>
        <dbReference type="ARBA" id="ARBA00022679"/>
    </source>
</evidence>
<evidence type="ECO:0000256" key="2">
    <source>
        <dbReference type="ARBA" id="ARBA00012687"/>
    </source>
</evidence>
<evidence type="ECO:0000256" key="6">
    <source>
        <dbReference type="ARBA" id="ARBA00022676"/>
    </source>
</evidence>
<evidence type="ECO:0000256" key="3">
    <source>
        <dbReference type="ARBA" id="ARBA00020902"/>
    </source>
</evidence>
<dbReference type="Proteomes" id="UP000321197">
    <property type="component" value="Unassembled WGS sequence"/>
</dbReference>
<keyword evidence="5" id="KW-0441">Lipid A biosynthesis</keyword>